<proteinExistence type="predicted"/>
<sequence length="63" mass="6395">MGVIVTTDTLPRPLPVDLVDGPTGLLYLVPHAPLTAADCAALSALLAARAAAAHIPADDQPQQ</sequence>
<protein>
    <submittedName>
        <fullName evidence="1">Uncharacterized protein</fullName>
    </submittedName>
</protein>
<dbReference type="EMBL" id="BOOG01000040">
    <property type="protein sequence ID" value="GIH71804.1"/>
    <property type="molecule type" value="Genomic_DNA"/>
</dbReference>
<comment type="caution">
    <text evidence="1">The sequence shown here is derived from an EMBL/GenBank/DDBJ whole genome shotgun (WGS) entry which is preliminary data.</text>
</comment>
<gene>
    <name evidence="1" type="ORF">Mth01_40570</name>
</gene>
<evidence type="ECO:0000313" key="1">
    <source>
        <dbReference type="EMBL" id="GIH71804.1"/>
    </source>
</evidence>
<accession>A0A8J3RBT7</accession>
<keyword evidence="2" id="KW-1185">Reference proteome</keyword>
<dbReference type="Proteomes" id="UP000610966">
    <property type="component" value="Unassembled WGS sequence"/>
</dbReference>
<dbReference type="AlphaFoldDB" id="A0A8J3RBT7"/>
<name>A0A8J3RBT7_9ACTN</name>
<evidence type="ECO:0000313" key="2">
    <source>
        <dbReference type="Proteomes" id="UP000610966"/>
    </source>
</evidence>
<reference evidence="1" key="1">
    <citation type="submission" date="2021-01" db="EMBL/GenBank/DDBJ databases">
        <title>Whole genome shotgun sequence of Sphaerimonospora thailandensis NBRC 107569.</title>
        <authorList>
            <person name="Komaki H."/>
            <person name="Tamura T."/>
        </authorList>
    </citation>
    <scope>NUCLEOTIDE SEQUENCE</scope>
    <source>
        <strain evidence="1">NBRC 107569</strain>
    </source>
</reference>
<organism evidence="1 2">
    <name type="scientific">Sphaerimonospora thailandensis</name>
    <dbReference type="NCBI Taxonomy" id="795644"/>
    <lineage>
        <taxon>Bacteria</taxon>
        <taxon>Bacillati</taxon>
        <taxon>Actinomycetota</taxon>
        <taxon>Actinomycetes</taxon>
        <taxon>Streptosporangiales</taxon>
        <taxon>Streptosporangiaceae</taxon>
        <taxon>Sphaerimonospora</taxon>
    </lineage>
</organism>